<dbReference type="GO" id="GO:0005829">
    <property type="term" value="C:cytosol"/>
    <property type="evidence" value="ECO:0007669"/>
    <property type="project" value="TreeGrafter"/>
</dbReference>
<dbReference type="GO" id="GO:0010181">
    <property type="term" value="F:FMN binding"/>
    <property type="evidence" value="ECO:0007669"/>
    <property type="project" value="TreeGrafter"/>
</dbReference>
<keyword evidence="3" id="KW-1185">Reference proteome</keyword>
<name>A0A2G8SDR0_9APHY</name>
<dbReference type="Gene3D" id="3.40.50.360">
    <property type="match status" value="1"/>
</dbReference>
<evidence type="ECO:0000313" key="3">
    <source>
        <dbReference type="Proteomes" id="UP000230002"/>
    </source>
</evidence>
<dbReference type="OrthoDB" id="68575at2759"/>
<comment type="caution">
    <text evidence="2">The sequence shown here is derived from an EMBL/GenBank/DDBJ whole genome shotgun (WGS) entry which is preliminary data.</text>
</comment>
<proteinExistence type="predicted"/>
<dbReference type="PANTHER" id="PTHR30543">
    <property type="entry name" value="CHROMATE REDUCTASE"/>
    <property type="match status" value="1"/>
</dbReference>
<dbReference type="EMBL" id="AYKW01000012">
    <property type="protein sequence ID" value="PIL31893.1"/>
    <property type="molecule type" value="Genomic_DNA"/>
</dbReference>
<dbReference type="STRING" id="1077348.A0A2G8SDR0"/>
<evidence type="ECO:0000313" key="2">
    <source>
        <dbReference type="EMBL" id="PIL31893.1"/>
    </source>
</evidence>
<reference evidence="2 3" key="1">
    <citation type="journal article" date="2015" name="Sci. Rep.">
        <title>Chromosome-level genome map provides insights into diverse defense mechanisms in the medicinal fungus Ganoderma sinense.</title>
        <authorList>
            <person name="Zhu Y."/>
            <person name="Xu J."/>
            <person name="Sun C."/>
            <person name="Zhou S."/>
            <person name="Xu H."/>
            <person name="Nelson D.R."/>
            <person name="Qian J."/>
            <person name="Song J."/>
            <person name="Luo H."/>
            <person name="Xiang L."/>
            <person name="Li Y."/>
            <person name="Xu Z."/>
            <person name="Ji A."/>
            <person name="Wang L."/>
            <person name="Lu S."/>
            <person name="Hayward A."/>
            <person name="Sun W."/>
            <person name="Li X."/>
            <person name="Schwartz D.C."/>
            <person name="Wang Y."/>
            <person name="Chen S."/>
        </authorList>
    </citation>
    <scope>NUCLEOTIDE SEQUENCE [LARGE SCALE GENOMIC DNA]</scope>
    <source>
        <strain evidence="2 3">ZZ0214-1</strain>
    </source>
</reference>
<protein>
    <recommendedName>
        <fullName evidence="1">NADPH-dependent FMN reductase-like domain-containing protein</fullName>
    </recommendedName>
</protein>
<dbReference type="Proteomes" id="UP000230002">
    <property type="component" value="Unassembled WGS sequence"/>
</dbReference>
<feature type="domain" description="NADPH-dependent FMN reductase-like" evidence="1">
    <location>
        <begin position="3"/>
        <end position="147"/>
    </location>
</feature>
<dbReference type="InterPro" id="IPR005025">
    <property type="entry name" value="FMN_Rdtase-like_dom"/>
</dbReference>
<dbReference type="SUPFAM" id="SSF52218">
    <property type="entry name" value="Flavoproteins"/>
    <property type="match status" value="1"/>
</dbReference>
<sequence length="196" mass="21382">MSKVALIMGSLRRPGNGIGIANWLTPILRNNLEQTDVVFLDSTKPPLPLGPIVDGTHVPADVRDPTQHPNPTVREFASFITSCNGFVFLSPEYNGSYSGEMKNTLDHLYWEWQKKPALVVTYGGGGGTRAATQLRGLLEGPFKMKLTEKGVAIKWPKGAGTVPPDGEAPEWLQGFEPEVLAAIEEFKRLLAQQNSA</sequence>
<dbReference type="InterPro" id="IPR050712">
    <property type="entry name" value="NAD(P)H-dep_reductase"/>
</dbReference>
<dbReference type="PANTHER" id="PTHR30543:SF21">
    <property type="entry name" value="NAD(P)H-DEPENDENT FMN REDUCTASE LOT6"/>
    <property type="match status" value="1"/>
</dbReference>
<dbReference type="Pfam" id="PF03358">
    <property type="entry name" value="FMN_red"/>
    <property type="match status" value="1"/>
</dbReference>
<dbReference type="AlphaFoldDB" id="A0A2G8SDR0"/>
<dbReference type="GO" id="GO:0016491">
    <property type="term" value="F:oxidoreductase activity"/>
    <property type="evidence" value="ECO:0007669"/>
    <property type="project" value="InterPro"/>
</dbReference>
<gene>
    <name evidence="2" type="ORF">GSI_06597</name>
</gene>
<organism evidence="2 3">
    <name type="scientific">Ganoderma sinense ZZ0214-1</name>
    <dbReference type="NCBI Taxonomy" id="1077348"/>
    <lineage>
        <taxon>Eukaryota</taxon>
        <taxon>Fungi</taxon>
        <taxon>Dikarya</taxon>
        <taxon>Basidiomycota</taxon>
        <taxon>Agaricomycotina</taxon>
        <taxon>Agaricomycetes</taxon>
        <taxon>Polyporales</taxon>
        <taxon>Polyporaceae</taxon>
        <taxon>Ganoderma</taxon>
    </lineage>
</organism>
<evidence type="ECO:0000259" key="1">
    <source>
        <dbReference type="Pfam" id="PF03358"/>
    </source>
</evidence>
<dbReference type="InterPro" id="IPR029039">
    <property type="entry name" value="Flavoprotein-like_sf"/>
</dbReference>
<accession>A0A2G8SDR0</accession>